<dbReference type="AlphaFoldDB" id="A0A1D6FJL9"/>
<protein>
    <submittedName>
        <fullName evidence="2">5'-3' exoribonuclease 3</fullName>
    </submittedName>
</protein>
<dbReference type="GO" id="GO:0003676">
    <property type="term" value="F:nucleic acid binding"/>
    <property type="evidence" value="ECO:0007669"/>
    <property type="project" value="InterPro"/>
</dbReference>
<gene>
    <name evidence="2" type="ORF">ZEAMMB73_Zm00001d009472</name>
</gene>
<accession>A0A1D6FJL9</accession>
<proteinExistence type="predicted"/>
<reference evidence="2" key="1">
    <citation type="submission" date="2015-12" db="EMBL/GenBank/DDBJ databases">
        <title>Update maize B73 reference genome by single molecule sequencing technologies.</title>
        <authorList>
            <consortium name="Maize Genome Sequencing Project"/>
            <person name="Ware D."/>
        </authorList>
    </citation>
    <scope>NUCLEOTIDE SEQUENCE</scope>
    <source>
        <tissue evidence="2">Seedling</tissue>
    </source>
</reference>
<dbReference type="EMBL" id="CM000784">
    <property type="protein sequence ID" value="AQK91957.1"/>
    <property type="molecule type" value="Genomic_DNA"/>
</dbReference>
<evidence type="ECO:0000313" key="2">
    <source>
        <dbReference type="EMBL" id="AQK91957.1"/>
    </source>
</evidence>
<feature type="domain" description="Xrn1 N-terminal" evidence="1">
    <location>
        <begin position="32"/>
        <end position="106"/>
    </location>
</feature>
<dbReference type="Pfam" id="PF03159">
    <property type="entry name" value="XRN_N"/>
    <property type="match status" value="1"/>
</dbReference>
<organism evidence="2">
    <name type="scientific">Zea mays</name>
    <name type="common">Maize</name>
    <dbReference type="NCBI Taxonomy" id="4577"/>
    <lineage>
        <taxon>Eukaryota</taxon>
        <taxon>Viridiplantae</taxon>
        <taxon>Streptophyta</taxon>
        <taxon>Embryophyta</taxon>
        <taxon>Tracheophyta</taxon>
        <taxon>Spermatophyta</taxon>
        <taxon>Magnoliopsida</taxon>
        <taxon>Liliopsida</taxon>
        <taxon>Poales</taxon>
        <taxon>Poaceae</taxon>
        <taxon>PACMAD clade</taxon>
        <taxon>Panicoideae</taxon>
        <taxon>Andropogonodae</taxon>
        <taxon>Andropogoneae</taxon>
        <taxon>Tripsacinae</taxon>
        <taxon>Zea</taxon>
    </lineage>
</organism>
<dbReference type="PANTHER" id="PTHR12341:SF41">
    <property type="entry name" value="5'-3' EXORIBONUCLEASE 2"/>
    <property type="match status" value="1"/>
</dbReference>
<evidence type="ECO:0000259" key="1">
    <source>
        <dbReference type="Pfam" id="PF03159"/>
    </source>
</evidence>
<dbReference type="Gene3D" id="3.40.50.12390">
    <property type="match status" value="1"/>
</dbReference>
<dbReference type="PANTHER" id="PTHR12341">
    <property type="entry name" value="5'-&gt;3' EXORIBONUCLEASE"/>
    <property type="match status" value="1"/>
</dbReference>
<sequence>MPPGHPAEIASFLPRTATSASKAVAVSASSLAANEERLREEFVRESRKLPPKQQSQTCDSNVITPRTEFMAVLSVALECYIHLRLNYDHEWKQNKVILSDANVPGERDLSGFNPNPLPVWPGRISDHASFADT</sequence>
<dbReference type="InterPro" id="IPR027073">
    <property type="entry name" value="5_3_exoribonuclease"/>
</dbReference>
<dbReference type="InterPro" id="IPR004859">
    <property type="entry name" value="Xrn1_N"/>
</dbReference>
<dbReference type="GO" id="GO:0004527">
    <property type="term" value="F:exonuclease activity"/>
    <property type="evidence" value="ECO:0007669"/>
    <property type="project" value="InterPro"/>
</dbReference>
<name>A0A1D6FJL9_MAIZE</name>